<keyword evidence="3" id="KW-0132">Cell division</keyword>
<dbReference type="InterPro" id="IPR019440">
    <property type="entry name" value="MAU2"/>
</dbReference>
<reference evidence="8 9" key="1">
    <citation type="journal article" date="2019" name="Sci. Rep.">
        <title>Comparative genomics of chytrid fungi reveal insights into the obligate biotrophic and pathogenic lifestyle of Synchytrium endobioticum.</title>
        <authorList>
            <person name="van de Vossenberg B.T.L.H."/>
            <person name="Warris S."/>
            <person name="Nguyen H.D.T."/>
            <person name="van Gent-Pelzer M.P.E."/>
            <person name="Joly D.L."/>
            <person name="van de Geest H.C."/>
            <person name="Bonants P.J.M."/>
            <person name="Smith D.S."/>
            <person name="Levesque C.A."/>
            <person name="van der Lee T.A.J."/>
        </authorList>
    </citation>
    <scope>NUCLEOTIDE SEQUENCE [LARGE SCALE GENOMIC DNA]</scope>
    <source>
        <strain evidence="8 9">JEL517</strain>
    </source>
</reference>
<dbReference type="RefSeq" id="XP_031022124.1">
    <property type="nucleotide sequence ID" value="XM_031171899.1"/>
</dbReference>
<accession>A0A507BYW7</accession>
<evidence type="ECO:0000256" key="4">
    <source>
        <dbReference type="ARBA" id="ARBA00022776"/>
    </source>
</evidence>
<evidence type="ECO:0000256" key="3">
    <source>
        <dbReference type="ARBA" id="ARBA00022618"/>
    </source>
</evidence>
<evidence type="ECO:0000256" key="5">
    <source>
        <dbReference type="ARBA" id="ARBA00022829"/>
    </source>
</evidence>
<dbReference type="PANTHER" id="PTHR21394">
    <property type="entry name" value="MAU2 CHROMATID COHESION FACTOR HOMOLOG"/>
    <property type="match status" value="1"/>
</dbReference>
<evidence type="ECO:0000256" key="6">
    <source>
        <dbReference type="ARBA" id="ARBA00023242"/>
    </source>
</evidence>
<organism evidence="8 9">
    <name type="scientific">Synchytrium microbalum</name>
    <dbReference type="NCBI Taxonomy" id="1806994"/>
    <lineage>
        <taxon>Eukaryota</taxon>
        <taxon>Fungi</taxon>
        <taxon>Fungi incertae sedis</taxon>
        <taxon>Chytridiomycota</taxon>
        <taxon>Chytridiomycota incertae sedis</taxon>
        <taxon>Chytridiomycetes</taxon>
        <taxon>Synchytriales</taxon>
        <taxon>Synchytriaceae</taxon>
        <taxon>Synchytrium</taxon>
    </lineage>
</organism>
<keyword evidence="4" id="KW-0498">Mitosis</keyword>
<gene>
    <name evidence="8" type="ORF">SmJEL517_g05973</name>
</gene>
<dbReference type="GO" id="GO:0005634">
    <property type="term" value="C:nucleus"/>
    <property type="evidence" value="ECO:0007669"/>
    <property type="project" value="UniProtKB-SubCell"/>
</dbReference>
<evidence type="ECO:0000256" key="2">
    <source>
        <dbReference type="ARBA" id="ARBA00008585"/>
    </source>
</evidence>
<dbReference type="GO" id="GO:0007059">
    <property type="term" value="P:chromosome segregation"/>
    <property type="evidence" value="ECO:0007669"/>
    <property type="project" value="UniProtKB-KW"/>
</dbReference>
<dbReference type="InterPro" id="IPR011990">
    <property type="entry name" value="TPR-like_helical_dom_sf"/>
</dbReference>
<dbReference type="STRING" id="1806994.A0A507BYW7"/>
<evidence type="ECO:0000313" key="8">
    <source>
        <dbReference type="EMBL" id="TPX30463.1"/>
    </source>
</evidence>
<evidence type="ECO:0008006" key="10">
    <source>
        <dbReference type="Google" id="ProtNLM"/>
    </source>
</evidence>
<comment type="subcellular location">
    <subcellularLocation>
        <location evidence="1">Nucleus</location>
    </subcellularLocation>
</comment>
<dbReference type="EMBL" id="QEAO01000069">
    <property type="protein sequence ID" value="TPX30463.1"/>
    <property type="molecule type" value="Genomic_DNA"/>
</dbReference>
<keyword evidence="7" id="KW-0131">Cell cycle</keyword>
<comment type="similarity">
    <text evidence="2">Belongs to the SCC4/mau-2 family.</text>
</comment>
<dbReference type="GO" id="GO:0051301">
    <property type="term" value="P:cell division"/>
    <property type="evidence" value="ECO:0007669"/>
    <property type="project" value="UniProtKB-KW"/>
</dbReference>
<protein>
    <recommendedName>
        <fullName evidence="10">MalT-like TPR region domain-containing protein</fullName>
    </recommendedName>
</protein>
<dbReference type="GO" id="GO:0007064">
    <property type="term" value="P:mitotic sister chromatid cohesion"/>
    <property type="evidence" value="ECO:0007669"/>
    <property type="project" value="InterPro"/>
</dbReference>
<dbReference type="Gene3D" id="1.25.40.10">
    <property type="entry name" value="Tetratricopeptide repeat domain"/>
    <property type="match status" value="1"/>
</dbReference>
<keyword evidence="5" id="KW-0159">Chromosome partition</keyword>
<evidence type="ECO:0000313" key="9">
    <source>
        <dbReference type="Proteomes" id="UP000319731"/>
    </source>
</evidence>
<evidence type="ECO:0000256" key="1">
    <source>
        <dbReference type="ARBA" id="ARBA00004123"/>
    </source>
</evidence>
<dbReference type="GeneID" id="42007196"/>
<keyword evidence="6" id="KW-0539">Nucleus</keyword>
<dbReference type="OrthoDB" id="5565328at2759"/>
<evidence type="ECO:0000256" key="7">
    <source>
        <dbReference type="ARBA" id="ARBA00023306"/>
    </source>
</evidence>
<dbReference type="Proteomes" id="UP000319731">
    <property type="component" value="Unassembled WGS sequence"/>
</dbReference>
<comment type="caution">
    <text evidence="8">The sequence shown here is derived from an EMBL/GenBank/DDBJ whole genome shotgun (WGS) entry which is preliminary data.</text>
</comment>
<name>A0A507BYW7_9FUNG</name>
<sequence>MVSSSRPNTIKESLARLHHLLYPSSEKTEMVIDDNGATTTTREEMPPTIQQEIWYVGCAMDILSELQCGQPLVAKNKMGQVLVKVDATNAAMKDTIDTGFVTIQVRVSRLSRETRPLKFQILPRHCVNVLLCLVAGVCRKCHECEKAHRYLVEGLGIVRGLVDIPDKVDALVGLQALKWMQEIKLYLLRHAAECSILLGHYEDATKHLMALTHELASRPSPPLSQRAALNLSWGMLHTATGNSEKASMHLAAAMQLSSDDPTLENDVGTLAKAALTLLWASDNQEKQDLADGFRQDLAARATTSDASPYEKMISSLVQSIHYTNPHHVGFQKAKAFLLEAIRQTDAIGMRTFTATALALLGQLFVSTEPEQAEKMIARSFKLYQKNGKTMNETTSTCALTLSDLHSARGDTEQSQKYKKEYEKHLKATAESIELAQQLME</sequence>
<dbReference type="AlphaFoldDB" id="A0A507BYW7"/>
<keyword evidence="9" id="KW-1185">Reference proteome</keyword>
<proteinExistence type="inferred from homology"/>